<dbReference type="PANTHER" id="PTHR32440:SF0">
    <property type="entry name" value="PHOSPHATASE DCR2-RELATED"/>
    <property type="match status" value="1"/>
</dbReference>
<name>A0A8K1CS05_PYTOL</name>
<dbReference type="InterPro" id="IPR004843">
    <property type="entry name" value="Calcineurin-like_PHP"/>
</dbReference>
<organism evidence="4 5">
    <name type="scientific">Pythium oligandrum</name>
    <name type="common">Mycoparasitic fungus</name>
    <dbReference type="NCBI Taxonomy" id="41045"/>
    <lineage>
        <taxon>Eukaryota</taxon>
        <taxon>Sar</taxon>
        <taxon>Stramenopiles</taxon>
        <taxon>Oomycota</taxon>
        <taxon>Peronosporomycetes</taxon>
        <taxon>Pythiales</taxon>
        <taxon>Pythiaceae</taxon>
        <taxon>Pythium</taxon>
    </lineage>
</organism>
<comment type="caution">
    <text evidence="4">The sequence shown here is derived from an EMBL/GenBank/DDBJ whole genome shotgun (WGS) entry which is preliminary data.</text>
</comment>
<feature type="region of interest" description="Disordered" evidence="1">
    <location>
        <begin position="484"/>
        <end position="505"/>
    </location>
</feature>
<dbReference type="Proteomes" id="UP000794436">
    <property type="component" value="Unassembled WGS sequence"/>
</dbReference>
<dbReference type="CDD" id="cd07383">
    <property type="entry name" value="MPP_Dcr2"/>
    <property type="match status" value="1"/>
</dbReference>
<dbReference type="AlphaFoldDB" id="A0A8K1CS05"/>
<gene>
    <name evidence="4" type="ORF">Poli38472_005938</name>
</gene>
<dbReference type="Gene3D" id="3.60.21.10">
    <property type="match status" value="1"/>
</dbReference>
<dbReference type="EMBL" id="SPLM01000002">
    <property type="protein sequence ID" value="TMW68470.1"/>
    <property type="molecule type" value="Genomic_DNA"/>
</dbReference>
<keyword evidence="5" id="KW-1185">Reference proteome</keyword>
<feature type="region of interest" description="Disordered" evidence="1">
    <location>
        <begin position="219"/>
        <end position="244"/>
    </location>
</feature>
<evidence type="ECO:0000256" key="2">
    <source>
        <dbReference type="SAM" id="SignalP"/>
    </source>
</evidence>
<sequence length="860" mass="98480">MRGVREPLRVSTRPGRAQWLLCCLLYVVGCVFAEETASVARPDVEIQQLVVTDVDMVQGFTLRETLDQCANRSWVPVGVNWVDERQWASPTNDYVPNPRHRYFYPEALNRYVYLCLQQAFQRDVKPHASIVQSIVIYEHLRECPPAFSLLFQPRDDVIVCVKRGEAYEGFKANQFIADVMITTEEFYNNEVPGWMTLPASLHVDLPYLKEKMDGISAQHSTNSTVNNTSVPSPKPSGNEEVGDEDGVSFFDQLKARLRDRKKVVVHTDGDGYSERRVYLSLRRPVRPITQLRYITDLSMNETFTACEKIEAAMAWERPGFGYLERPGSTHGVLCVQRSPLYSIQHVPVLLDLVAVRSGDECPTFFDTHTRLELHEGTTALCLQWGAWGARAGAFVADLSIHRTRDVGPRKDMLPGDWKYLHVDLNQALHGIHAFLFYRSTKPRNAYDALVLEQYPEKKQAQLSDKITGSLRDRLRSEPFVKTPNRTYRPPLMARPRYTTTTSGERTSSGLSFRILQLADLHYTGQENYDCREAPDPPNRDAYTTFADQAQEILSSNTYWCREVWMTEFVQTLLDLEQPDFVVFTGDNVHVDYQEDRLKAMDVYSRAVEERGIPWAMIFGNHDETGGYSKEEMLQVVMSKRFSHVARGPTQVDGVGNYELNILAPAKGVWGPRGSSVFRMYFLDSHADIDEETQSKDYLLRRYGYEWIQPSQVEYYKALSRSHMGQDRVPSIMFFHIPLPEYNLASKSQRVGTKGENIASPAVNSGLFSALLEMNDVKATFCGHDHVNDFCYHRQGIQLCYGGVTGMGRAYANYGFDRRARVIEWEMDGNTGKRTLRTWKRFFQDPTQLQQFQVLYTETSS</sequence>
<evidence type="ECO:0000313" key="4">
    <source>
        <dbReference type="EMBL" id="TMW68470.1"/>
    </source>
</evidence>
<evidence type="ECO:0000256" key="1">
    <source>
        <dbReference type="SAM" id="MobiDB-lite"/>
    </source>
</evidence>
<dbReference type="Pfam" id="PF00149">
    <property type="entry name" value="Metallophos"/>
    <property type="match status" value="1"/>
</dbReference>
<feature type="domain" description="Calcineurin-like phosphoesterase" evidence="3">
    <location>
        <begin position="512"/>
        <end position="786"/>
    </location>
</feature>
<feature type="chain" id="PRO_5035429484" description="Calcineurin-like phosphoesterase domain-containing protein" evidence="2">
    <location>
        <begin position="34"/>
        <end position="860"/>
    </location>
</feature>
<keyword evidence="2" id="KW-0732">Signal</keyword>
<accession>A0A8K1CS05</accession>
<proteinExistence type="predicted"/>
<dbReference type="OrthoDB" id="783096at2759"/>
<feature type="compositionally biased region" description="Polar residues" evidence="1">
    <location>
        <begin position="219"/>
        <end position="231"/>
    </location>
</feature>
<dbReference type="PANTHER" id="PTHR32440">
    <property type="entry name" value="PHOSPHATASE DCR2-RELATED-RELATED"/>
    <property type="match status" value="1"/>
</dbReference>
<feature type="signal peptide" evidence="2">
    <location>
        <begin position="1"/>
        <end position="33"/>
    </location>
</feature>
<reference evidence="4" key="1">
    <citation type="submission" date="2019-03" db="EMBL/GenBank/DDBJ databases">
        <title>Long read genome sequence of the mycoparasitic Pythium oligandrum ATCC 38472 isolated from sugarbeet rhizosphere.</title>
        <authorList>
            <person name="Gaulin E."/>
        </authorList>
    </citation>
    <scope>NUCLEOTIDE SEQUENCE</scope>
    <source>
        <strain evidence="4">ATCC 38472_TT</strain>
    </source>
</reference>
<dbReference type="GO" id="GO:0005737">
    <property type="term" value="C:cytoplasm"/>
    <property type="evidence" value="ECO:0007669"/>
    <property type="project" value="TreeGrafter"/>
</dbReference>
<evidence type="ECO:0000259" key="3">
    <source>
        <dbReference type="Pfam" id="PF00149"/>
    </source>
</evidence>
<dbReference type="SUPFAM" id="SSF56300">
    <property type="entry name" value="Metallo-dependent phosphatases"/>
    <property type="match status" value="1"/>
</dbReference>
<protein>
    <recommendedName>
        <fullName evidence="3">Calcineurin-like phosphoesterase domain-containing protein</fullName>
    </recommendedName>
</protein>
<dbReference type="InterPro" id="IPR029052">
    <property type="entry name" value="Metallo-depent_PP-like"/>
</dbReference>
<dbReference type="GO" id="GO:0016788">
    <property type="term" value="F:hydrolase activity, acting on ester bonds"/>
    <property type="evidence" value="ECO:0007669"/>
    <property type="project" value="TreeGrafter"/>
</dbReference>
<evidence type="ECO:0000313" key="5">
    <source>
        <dbReference type="Proteomes" id="UP000794436"/>
    </source>
</evidence>